<evidence type="ECO:0000313" key="2">
    <source>
        <dbReference type="EMBL" id="TBO30464.1"/>
    </source>
</evidence>
<keyword evidence="3" id="KW-1185">Reference proteome</keyword>
<dbReference type="Pfam" id="PF20112">
    <property type="entry name" value="DUF6502"/>
    <property type="match status" value="1"/>
</dbReference>
<dbReference type="EMBL" id="SIXI01000004">
    <property type="protein sequence ID" value="TBO30464.1"/>
    <property type="molecule type" value="Genomic_DNA"/>
</dbReference>
<feature type="region of interest" description="Disordered" evidence="1">
    <location>
        <begin position="261"/>
        <end position="280"/>
    </location>
</feature>
<comment type="caution">
    <text evidence="2">The sequence shown here is derived from an EMBL/GenBank/DDBJ whole genome shotgun (WGS) entry which is preliminary data.</text>
</comment>
<dbReference type="OrthoDB" id="6356376at2"/>
<protein>
    <submittedName>
        <fullName evidence="2">Uncharacterized protein</fullName>
    </submittedName>
</protein>
<sequence>MSRVAHALAVPLARLALARGVPCDALRQVIEQAFVEAAQEHLKDSGVLPHRQTSRIAAATGLGRREVDRVLQQQRAGQAPEQRPTWANEVFTRWVSDRSLRNGRGQLKPLPRIGHAPSFESLARSVTLHVHPRSLLDDLCRLGLARHDALRDTVELLQEHFVPQGDEAQLLALLQDNVGAHLTGAVHNVLHGQIPGAVQHHDQSVMGDELSDESIALLRAHVEQAWQQLLESTTNLMTRCMADDREAGRPVRRRIRIGLYSLDDDMPPSAPPAPSTPPPG</sequence>
<name>A0A4Q9H3Y6_9BURK</name>
<proteinExistence type="predicted"/>
<organism evidence="2 3">
    <name type="scientific">Aquabacterium lacunae</name>
    <dbReference type="NCBI Taxonomy" id="2528630"/>
    <lineage>
        <taxon>Bacteria</taxon>
        <taxon>Pseudomonadati</taxon>
        <taxon>Pseudomonadota</taxon>
        <taxon>Betaproteobacteria</taxon>
        <taxon>Burkholderiales</taxon>
        <taxon>Aquabacterium</taxon>
    </lineage>
</organism>
<gene>
    <name evidence="2" type="ORF">EYS42_10345</name>
</gene>
<evidence type="ECO:0000313" key="3">
    <source>
        <dbReference type="Proteomes" id="UP000292120"/>
    </source>
</evidence>
<dbReference type="Proteomes" id="UP000292120">
    <property type="component" value="Unassembled WGS sequence"/>
</dbReference>
<reference evidence="2 3" key="1">
    <citation type="submission" date="2019-02" db="EMBL/GenBank/DDBJ databases">
        <title>Aquabacterium sp. strain KMB7.</title>
        <authorList>
            <person name="Chen W.-M."/>
        </authorList>
    </citation>
    <scope>NUCLEOTIDE SEQUENCE [LARGE SCALE GENOMIC DNA]</scope>
    <source>
        <strain evidence="2 3">KMB7</strain>
    </source>
</reference>
<dbReference type="AlphaFoldDB" id="A0A4Q9H3Y6"/>
<evidence type="ECO:0000256" key="1">
    <source>
        <dbReference type="SAM" id="MobiDB-lite"/>
    </source>
</evidence>
<feature type="compositionally biased region" description="Pro residues" evidence="1">
    <location>
        <begin position="268"/>
        <end position="280"/>
    </location>
</feature>
<accession>A0A4Q9H3Y6</accession>
<dbReference type="InterPro" id="IPR045445">
    <property type="entry name" value="DUF6502"/>
</dbReference>